<feature type="compositionally biased region" description="Basic and acidic residues" evidence="3">
    <location>
        <begin position="380"/>
        <end position="392"/>
    </location>
</feature>
<proteinExistence type="predicted"/>
<organism evidence="4 5">
    <name type="scientific">Staurois parvus</name>
    <dbReference type="NCBI Taxonomy" id="386267"/>
    <lineage>
        <taxon>Eukaryota</taxon>
        <taxon>Metazoa</taxon>
        <taxon>Chordata</taxon>
        <taxon>Craniata</taxon>
        <taxon>Vertebrata</taxon>
        <taxon>Euteleostomi</taxon>
        <taxon>Amphibia</taxon>
        <taxon>Batrachia</taxon>
        <taxon>Anura</taxon>
        <taxon>Neobatrachia</taxon>
        <taxon>Ranoidea</taxon>
        <taxon>Ranidae</taxon>
        <taxon>Staurois</taxon>
    </lineage>
</organism>
<keyword evidence="2" id="KW-0677">Repeat</keyword>
<keyword evidence="5" id="KW-1185">Reference proteome</keyword>
<evidence type="ECO:0008006" key="6">
    <source>
        <dbReference type="Google" id="ProtNLM"/>
    </source>
</evidence>
<dbReference type="SUPFAM" id="SSF52075">
    <property type="entry name" value="Outer arm dynein light chain 1"/>
    <property type="match status" value="1"/>
</dbReference>
<dbReference type="Gene3D" id="3.80.10.10">
    <property type="entry name" value="Ribonuclease Inhibitor"/>
    <property type="match status" value="2"/>
</dbReference>
<dbReference type="SMART" id="SM00365">
    <property type="entry name" value="LRR_SD22"/>
    <property type="match status" value="5"/>
</dbReference>
<gene>
    <name evidence="4" type="ORF">SPARVUS_LOCUS11208082</name>
</gene>
<feature type="region of interest" description="Disordered" evidence="3">
    <location>
        <begin position="332"/>
        <end position="399"/>
    </location>
</feature>
<dbReference type="Proteomes" id="UP001162483">
    <property type="component" value="Unassembled WGS sequence"/>
</dbReference>
<evidence type="ECO:0000313" key="4">
    <source>
        <dbReference type="EMBL" id="CAI9591409.1"/>
    </source>
</evidence>
<feature type="compositionally biased region" description="Polar residues" evidence="3">
    <location>
        <begin position="354"/>
        <end position="366"/>
    </location>
</feature>
<comment type="caution">
    <text evidence="4">The sequence shown here is derived from an EMBL/GenBank/DDBJ whole genome shotgun (WGS) entry which is preliminary data.</text>
</comment>
<dbReference type="PANTHER" id="PTHR15454:SF35">
    <property type="entry name" value="NISCHARIN"/>
    <property type="match status" value="1"/>
</dbReference>
<dbReference type="PROSITE" id="PS51450">
    <property type="entry name" value="LRR"/>
    <property type="match status" value="4"/>
</dbReference>
<evidence type="ECO:0000256" key="2">
    <source>
        <dbReference type="ARBA" id="ARBA00022737"/>
    </source>
</evidence>
<keyword evidence="1" id="KW-0433">Leucine-rich repeat</keyword>
<dbReference type="PANTHER" id="PTHR15454">
    <property type="entry name" value="NISCHARIN RELATED"/>
    <property type="match status" value="1"/>
</dbReference>
<dbReference type="PRINTS" id="PR00019">
    <property type="entry name" value="LEURICHRPT"/>
</dbReference>
<evidence type="ECO:0000313" key="5">
    <source>
        <dbReference type="Proteomes" id="UP001162483"/>
    </source>
</evidence>
<evidence type="ECO:0000256" key="1">
    <source>
        <dbReference type="ARBA" id="ARBA00022614"/>
    </source>
</evidence>
<dbReference type="Pfam" id="PF12799">
    <property type="entry name" value="LRR_4"/>
    <property type="match status" value="1"/>
</dbReference>
<reference evidence="4" key="1">
    <citation type="submission" date="2023-05" db="EMBL/GenBank/DDBJ databases">
        <authorList>
            <person name="Stuckert A."/>
        </authorList>
    </citation>
    <scope>NUCLEOTIDE SEQUENCE</scope>
</reference>
<dbReference type="InterPro" id="IPR032675">
    <property type="entry name" value="LRR_dom_sf"/>
</dbReference>
<name>A0ABN9F4J7_9NEOB</name>
<feature type="compositionally biased region" description="Low complexity" evidence="3">
    <location>
        <begin position="333"/>
        <end position="353"/>
    </location>
</feature>
<protein>
    <recommendedName>
        <fullName evidence="6">Nischarin</fullName>
    </recommendedName>
</protein>
<accession>A0ABN9F4J7</accession>
<dbReference type="InterPro" id="IPR025875">
    <property type="entry name" value="Leu-rich_rpt_4"/>
</dbReference>
<sequence length="699" mass="78259">MRPLQLYAITQLLRLGKPTCINGDAKTDLGHILDFTCRLKYLKISGSKGPVGTSNIQEHLLSYDLSVFKSLCQVEICHSDARLIKGFTSCKKTLETMTVQFSASSMKDILVPEALEFDHWEAEGATSDCPITAVVPKWSTLTTVDMSHNQISCIDDSVKIAPQIEFLALNRNKISSIENLQYLYNLIHLDLSYNKLSGLEGIHSKIGNIKTLNLAGNLLESLKGLNKLYSLVNLDLSNNKISQVDEIKNIGNLPCLETMILTDNPVIIIPDYRTKVLAQFGDRAAEVCLDNTATTEKELDTVEVLKAIQKAKEAKSKLNNTDKKMSEDFRLTASSSSFPANASSSVSRTVISSQDQPTDIRSSSLTRNDHSQRKGGIQHSAHDKVKSREPSKSEVVTQNDDKNLHVVSLITLEEESTVFPELHCSLFPIPCVSNTDTDRDFIPYFSTSIAHALKQKQHLAGKLETSNNPRGDSCEPEDGYFEMGLHKKDHSVDWNLPERTPCLQDTNISIVRVLWNFSVHLQGDNVKPFSSCLVLTDTLIAFFEVHREEPEKSHTSLPSLLKLVFYFYYEDVTEFGVLIPETCIALNIRNGEEYIVIVSESRNVEEFSSCLHEQCSQNSISLPSVSAPTFEAGLQSFFQHLLVEHQIDLADCEVKGFFPVCLLYFDVLFKRNTQGDLHEKNSKGTELSSAPFFYHKAQF</sequence>
<dbReference type="InterPro" id="IPR001611">
    <property type="entry name" value="Leu-rich_rpt"/>
</dbReference>
<dbReference type="EMBL" id="CATNWA010016279">
    <property type="protein sequence ID" value="CAI9591409.1"/>
    <property type="molecule type" value="Genomic_DNA"/>
</dbReference>
<evidence type="ECO:0000256" key="3">
    <source>
        <dbReference type="SAM" id="MobiDB-lite"/>
    </source>
</evidence>